<dbReference type="PANTHER" id="PTHR33490">
    <property type="entry name" value="BLR5614 PROTEIN-RELATED"/>
    <property type="match status" value="1"/>
</dbReference>
<evidence type="ECO:0000313" key="2">
    <source>
        <dbReference type="EMBL" id="MBM6402330.1"/>
    </source>
</evidence>
<dbReference type="RefSeq" id="WP_204132798.1">
    <property type="nucleotide sequence ID" value="NZ_JAFDVD010000024.1"/>
</dbReference>
<evidence type="ECO:0000313" key="3">
    <source>
        <dbReference type="Proteomes" id="UP001430172"/>
    </source>
</evidence>
<name>A0ABS2CR71_9MICO</name>
<reference evidence="2" key="1">
    <citation type="submission" date="2021-02" db="EMBL/GenBank/DDBJ databases">
        <title>Phycicoccus sp. MQZ13P-5T, whole genome shotgun sequence.</title>
        <authorList>
            <person name="Tuo L."/>
        </authorList>
    </citation>
    <scope>NUCLEOTIDE SEQUENCE</scope>
    <source>
        <strain evidence="2">MQZ13P-5</strain>
    </source>
</reference>
<dbReference type="InterPro" id="IPR038765">
    <property type="entry name" value="Papain-like_cys_pep_sf"/>
</dbReference>
<proteinExistence type="predicted"/>
<dbReference type="Gene3D" id="2.60.40.2250">
    <property type="match status" value="1"/>
</dbReference>
<dbReference type="EMBL" id="JAFDVD010000024">
    <property type="protein sequence ID" value="MBM6402330.1"/>
    <property type="molecule type" value="Genomic_DNA"/>
</dbReference>
<keyword evidence="3" id="KW-1185">Reference proteome</keyword>
<dbReference type="InterPro" id="IPR002931">
    <property type="entry name" value="Transglutaminase-like"/>
</dbReference>
<dbReference type="SMART" id="SM00460">
    <property type="entry name" value="TGc"/>
    <property type="match status" value="1"/>
</dbReference>
<dbReference type="SUPFAM" id="SSF54001">
    <property type="entry name" value="Cysteine proteinases"/>
    <property type="match status" value="1"/>
</dbReference>
<dbReference type="Gene3D" id="3.10.620.30">
    <property type="match status" value="1"/>
</dbReference>
<evidence type="ECO:0000259" key="1">
    <source>
        <dbReference type="SMART" id="SM00460"/>
    </source>
</evidence>
<sequence length="269" mass="28116">MALTSTSVTLDLRTEVVAAGELAFCLAVAAHLDAEESLTVSGPDGDTLAVREVALGHGTRLHLVDAPLGDLRVEYAATVSAGSRPAPVTDADRFTYVLPSRYCPSDRVAGWAAGEFGGVDDPWQLALRVVEWVGARTEYTPGSTDAGDDALVPLHTGQGVCRDYAHLTTTLLRALEVPARYVSVYAPGLDPMDAHAVVEVAVGDEWRLLDATRLAPRASMVRTGTGRDAADVALMTTLGAETGPFALGVTAVADPDLPQEDPSAVVVLA</sequence>
<feature type="domain" description="Transglutaminase-like" evidence="1">
    <location>
        <begin position="153"/>
        <end position="213"/>
    </location>
</feature>
<organism evidence="2 3">
    <name type="scientific">Phycicoccus sonneratiae</name>
    <dbReference type="NCBI Taxonomy" id="2807628"/>
    <lineage>
        <taxon>Bacteria</taxon>
        <taxon>Bacillati</taxon>
        <taxon>Actinomycetota</taxon>
        <taxon>Actinomycetes</taxon>
        <taxon>Micrococcales</taxon>
        <taxon>Intrasporangiaceae</taxon>
        <taxon>Phycicoccus</taxon>
    </lineage>
</organism>
<dbReference type="Pfam" id="PF01841">
    <property type="entry name" value="Transglut_core"/>
    <property type="match status" value="1"/>
</dbReference>
<protein>
    <submittedName>
        <fullName evidence="2">Transglutaminase family protein</fullName>
    </submittedName>
</protein>
<accession>A0ABS2CR71</accession>
<dbReference type="PANTHER" id="PTHR33490:SF12">
    <property type="entry name" value="BLL5557 PROTEIN"/>
    <property type="match status" value="1"/>
</dbReference>
<dbReference type="Proteomes" id="UP001430172">
    <property type="component" value="Unassembled WGS sequence"/>
</dbReference>
<comment type="caution">
    <text evidence="2">The sequence shown here is derived from an EMBL/GenBank/DDBJ whole genome shotgun (WGS) entry which is preliminary data.</text>
</comment>
<gene>
    <name evidence="2" type="ORF">JQN70_18190</name>
</gene>